<name>A0A0G1UD54_9BACT</name>
<protein>
    <submittedName>
        <fullName evidence="1">Aspartyl/glutamyl-tRNA(Asn/Gln) amidotransferase subunit C</fullName>
    </submittedName>
</protein>
<dbReference type="InterPro" id="IPR036113">
    <property type="entry name" value="Asp/Glu-ADT_sf_sub_c"/>
</dbReference>
<sequence>MDVKHVANLANLPLSPEEESKFSVQFAQTLETISLINRLNTSETESTYQVTGLVNVTRPDELNPDKILSQKQALSNSPRIYNGFFVVPAVFS</sequence>
<dbReference type="NCBIfam" id="TIGR00135">
    <property type="entry name" value="gatC"/>
    <property type="match status" value="1"/>
</dbReference>
<dbReference type="Pfam" id="PF02686">
    <property type="entry name" value="GatC"/>
    <property type="match status" value="1"/>
</dbReference>
<dbReference type="Proteomes" id="UP000034364">
    <property type="component" value="Unassembled WGS sequence"/>
</dbReference>
<accession>A0A0G1UD54</accession>
<dbReference type="InterPro" id="IPR003837">
    <property type="entry name" value="GatC"/>
</dbReference>
<gene>
    <name evidence="1" type="ORF">UX87_C0013G0010</name>
</gene>
<dbReference type="GO" id="GO:0016740">
    <property type="term" value="F:transferase activity"/>
    <property type="evidence" value="ECO:0007669"/>
    <property type="project" value="UniProtKB-KW"/>
</dbReference>
<dbReference type="Gene3D" id="1.10.20.60">
    <property type="entry name" value="Glu-tRNAGln amidotransferase C subunit, N-terminal domain"/>
    <property type="match status" value="1"/>
</dbReference>
<comment type="caution">
    <text evidence="1">The sequence shown here is derived from an EMBL/GenBank/DDBJ whole genome shotgun (WGS) entry which is preliminary data.</text>
</comment>
<reference evidence="1 2" key="1">
    <citation type="journal article" date="2015" name="Nature">
        <title>rRNA introns, odd ribosomes, and small enigmatic genomes across a large radiation of phyla.</title>
        <authorList>
            <person name="Brown C.T."/>
            <person name="Hug L.A."/>
            <person name="Thomas B.C."/>
            <person name="Sharon I."/>
            <person name="Castelle C.J."/>
            <person name="Singh A."/>
            <person name="Wilkins M.J."/>
            <person name="Williams K.H."/>
            <person name="Banfield J.F."/>
        </authorList>
    </citation>
    <scope>NUCLEOTIDE SEQUENCE [LARGE SCALE GENOMIC DNA]</scope>
</reference>
<organism evidence="1 2">
    <name type="scientific">Candidatus Amesbacteria bacterium GW2011_GWA1_47_16</name>
    <dbReference type="NCBI Taxonomy" id="1618353"/>
    <lineage>
        <taxon>Bacteria</taxon>
        <taxon>Candidatus Amesiibacteriota</taxon>
    </lineage>
</organism>
<dbReference type="EMBL" id="LCNV01000013">
    <property type="protein sequence ID" value="KKU64058.1"/>
    <property type="molecule type" value="Genomic_DNA"/>
</dbReference>
<evidence type="ECO:0000313" key="1">
    <source>
        <dbReference type="EMBL" id="KKU64058.1"/>
    </source>
</evidence>
<keyword evidence="1" id="KW-0808">Transferase</keyword>
<evidence type="ECO:0000313" key="2">
    <source>
        <dbReference type="Proteomes" id="UP000034364"/>
    </source>
</evidence>
<dbReference type="AlphaFoldDB" id="A0A0G1UD54"/>
<dbReference type="SUPFAM" id="SSF141000">
    <property type="entry name" value="Glu-tRNAGln amidotransferase C subunit"/>
    <property type="match status" value="1"/>
</dbReference>
<proteinExistence type="predicted"/>
<dbReference type="GO" id="GO:0006450">
    <property type="term" value="P:regulation of translational fidelity"/>
    <property type="evidence" value="ECO:0007669"/>
    <property type="project" value="InterPro"/>
</dbReference>